<organism evidence="1 2">
    <name type="scientific">Thermoflavimicrobium dichotomicum</name>
    <dbReference type="NCBI Taxonomy" id="46223"/>
    <lineage>
        <taxon>Bacteria</taxon>
        <taxon>Bacillati</taxon>
        <taxon>Bacillota</taxon>
        <taxon>Bacilli</taxon>
        <taxon>Bacillales</taxon>
        <taxon>Thermoactinomycetaceae</taxon>
        <taxon>Thermoflavimicrobium</taxon>
    </lineage>
</organism>
<dbReference type="Proteomes" id="UP000199545">
    <property type="component" value="Unassembled WGS sequence"/>
</dbReference>
<dbReference type="Pfam" id="PF09148">
    <property type="entry name" value="DUF1934"/>
    <property type="match status" value="1"/>
</dbReference>
<sequence>MIPVQIQIKSVIYHEGEGEPEVIQQQAEGQLDVREDEWVLRYRENTGTEDETRTTVKSWPDYLMVIRHGAVSYRQTYRPHQTITSMVHTPAGQTEMDVTTLDYIREWKPPNGRISFSFHLTMGQEKMGRYQLTIQWIEGKENERT</sequence>
<reference evidence="1 2" key="1">
    <citation type="submission" date="2016-10" db="EMBL/GenBank/DDBJ databases">
        <authorList>
            <person name="de Groot N.N."/>
        </authorList>
    </citation>
    <scope>NUCLEOTIDE SEQUENCE [LARGE SCALE GENOMIC DNA]</scope>
    <source>
        <strain evidence="1 2">DSM 44778</strain>
    </source>
</reference>
<gene>
    <name evidence="1" type="ORF">SAMN05421852_101373</name>
</gene>
<evidence type="ECO:0000313" key="2">
    <source>
        <dbReference type="Proteomes" id="UP000199545"/>
    </source>
</evidence>
<proteinExistence type="predicted"/>
<dbReference type="InterPro" id="IPR012674">
    <property type="entry name" value="Calycin"/>
</dbReference>
<accession>A0A1I3K8H0</accession>
<dbReference type="SUPFAM" id="SSF50814">
    <property type="entry name" value="Lipocalins"/>
    <property type="match status" value="1"/>
</dbReference>
<protein>
    <submittedName>
        <fullName evidence="1">Uncharacterized beta-barrel protein YwiB, DUF1934 family</fullName>
    </submittedName>
</protein>
<dbReference type="STRING" id="46223.SAMN05421852_101373"/>
<evidence type="ECO:0000313" key="1">
    <source>
        <dbReference type="EMBL" id="SFI68792.1"/>
    </source>
</evidence>
<dbReference type="AlphaFoldDB" id="A0A1I3K8H0"/>
<dbReference type="EMBL" id="FORR01000001">
    <property type="protein sequence ID" value="SFI68792.1"/>
    <property type="molecule type" value="Genomic_DNA"/>
</dbReference>
<dbReference type="RefSeq" id="WP_093227443.1">
    <property type="nucleotide sequence ID" value="NZ_FORR01000001.1"/>
</dbReference>
<keyword evidence="2" id="KW-1185">Reference proteome</keyword>
<dbReference type="InterPro" id="IPR015231">
    <property type="entry name" value="DUF1934"/>
</dbReference>
<name>A0A1I3K8H0_9BACL</name>
<dbReference type="OrthoDB" id="2352933at2"/>
<dbReference type="Gene3D" id="2.40.128.20">
    <property type="match status" value="1"/>
</dbReference>